<dbReference type="Proteomes" id="UP001156903">
    <property type="component" value="Unassembled WGS sequence"/>
</dbReference>
<comment type="caution">
    <text evidence="1">The sequence shown here is derived from an EMBL/GenBank/DDBJ whole genome shotgun (WGS) entry which is preliminary data.</text>
</comment>
<gene>
    <name evidence="1" type="ORF">GCM10007935_10650</name>
</gene>
<evidence type="ECO:0008006" key="3">
    <source>
        <dbReference type="Google" id="ProtNLM"/>
    </source>
</evidence>
<proteinExistence type="predicted"/>
<dbReference type="RefSeq" id="WP_284306984.1">
    <property type="nucleotide sequence ID" value="NZ_BSPB01000005.1"/>
</dbReference>
<keyword evidence="2" id="KW-1185">Reference proteome</keyword>
<dbReference type="EMBL" id="BSPB01000005">
    <property type="protein sequence ID" value="GLS13635.1"/>
    <property type="molecule type" value="Genomic_DNA"/>
</dbReference>
<evidence type="ECO:0000313" key="1">
    <source>
        <dbReference type="EMBL" id="GLS13635.1"/>
    </source>
</evidence>
<evidence type="ECO:0000313" key="2">
    <source>
        <dbReference type="Proteomes" id="UP001156903"/>
    </source>
</evidence>
<protein>
    <recommendedName>
        <fullName evidence="3">DUF551 domain-containing protein</fullName>
    </recommendedName>
</protein>
<organism evidence="1 2">
    <name type="scientific">Hydrogenophaga electricum</name>
    <dbReference type="NCBI Taxonomy" id="1230953"/>
    <lineage>
        <taxon>Bacteria</taxon>
        <taxon>Pseudomonadati</taxon>
        <taxon>Pseudomonadota</taxon>
        <taxon>Betaproteobacteria</taxon>
        <taxon>Burkholderiales</taxon>
        <taxon>Comamonadaceae</taxon>
        <taxon>Hydrogenophaga</taxon>
    </lineage>
</organism>
<reference evidence="2" key="1">
    <citation type="journal article" date="2019" name="Int. J. Syst. Evol. Microbiol.">
        <title>The Global Catalogue of Microorganisms (GCM) 10K type strain sequencing project: providing services to taxonomists for standard genome sequencing and annotation.</title>
        <authorList>
            <consortium name="The Broad Institute Genomics Platform"/>
            <consortium name="The Broad Institute Genome Sequencing Center for Infectious Disease"/>
            <person name="Wu L."/>
            <person name="Ma J."/>
        </authorList>
    </citation>
    <scope>NUCLEOTIDE SEQUENCE [LARGE SCALE GENOMIC DNA]</scope>
    <source>
        <strain evidence="2">NBRC 109341</strain>
    </source>
</reference>
<sequence length="93" mass="10279">MNTTAEIIDRSNKLLAETTALEMLSWINPTPTTMPDAFELVLVEREEDGSPLPVASGYWDGDLWRRENDALVTGKVTGWAPWPNGRQGGARHG</sequence>
<accession>A0ABQ6C195</accession>
<name>A0ABQ6C195_9BURK</name>